<comment type="similarity">
    <text evidence="1">Belongs to the GST superfamily.</text>
</comment>
<dbReference type="InterPro" id="IPR040079">
    <property type="entry name" value="Glutathione_S-Trfase"/>
</dbReference>
<evidence type="ECO:0000313" key="7">
    <source>
        <dbReference type="EMBL" id="QYT03377.1"/>
    </source>
</evidence>
<evidence type="ECO:0000256" key="3">
    <source>
        <dbReference type="ARBA" id="ARBA00022679"/>
    </source>
</evidence>
<evidence type="ECO:0000259" key="6">
    <source>
        <dbReference type="PROSITE" id="PS50405"/>
    </source>
</evidence>
<dbReference type="PROSITE" id="PS50404">
    <property type="entry name" value="GST_NTER"/>
    <property type="match status" value="1"/>
</dbReference>
<name>A0A8G0LJV5_9HYPO</name>
<proteinExistence type="inferred from homology"/>
<accession>A0A8G0LJV5</accession>
<dbReference type="SUPFAM" id="SSF52833">
    <property type="entry name" value="Thioredoxin-like"/>
    <property type="match status" value="1"/>
</dbReference>
<evidence type="ECO:0000313" key="8">
    <source>
        <dbReference type="Proteomes" id="UP000826661"/>
    </source>
</evidence>
<dbReference type="InterPro" id="IPR010987">
    <property type="entry name" value="Glutathione-S-Trfase_C-like"/>
</dbReference>
<dbReference type="Pfam" id="PF00043">
    <property type="entry name" value="GST_C"/>
    <property type="match status" value="1"/>
</dbReference>
<dbReference type="Pfam" id="PF13409">
    <property type="entry name" value="GST_N_2"/>
    <property type="match status" value="1"/>
</dbReference>
<dbReference type="Gene3D" id="1.20.1050.130">
    <property type="match status" value="1"/>
</dbReference>
<feature type="domain" description="GST N-terminal" evidence="5">
    <location>
        <begin position="22"/>
        <end position="110"/>
    </location>
</feature>
<evidence type="ECO:0000256" key="4">
    <source>
        <dbReference type="ARBA" id="ARBA00047960"/>
    </source>
</evidence>
<dbReference type="InterPro" id="IPR036249">
    <property type="entry name" value="Thioredoxin-like_sf"/>
</dbReference>
<protein>
    <recommendedName>
        <fullName evidence="2">glutathione transferase</fullName>
        <ecNumber evidence="2">2.5.1.18</ecNumber>
    </recommendedName>
</protein>
<reference evidence="7 8" key="1">
    <citation type="journal article" date="2021" name="BMC Genomics">
        <title>Telomere-to-telomere genome assembly of asparaginase-producing Trichoderma simmonsii.</title>
        <authorList>
            <person name="Chung D."/>
            <person name="Kwon Y.M."/>
            <person name="Yang Y."/>
        </authorList>
    </citation>
    <scope>NUCLEOTIDE SEQUENCE [LARGE SCALE GENOMIC DNA]</scope>
    <source>
        <strain evidence="7 8">GH-Sj1</strain>
    </source>
</reference>
<dbReference type="EC" id="2.5.1.18" evidence="2"/>
<dbReference type="InterPro" id="IPR004045">
    <property type="entry name" value="Glutathione_S-Trfase_N"/>
</dbReference>
<gene>
    <name evidence="7" type="ORF">H0G86_010340</name>
</gene>
<dbReference type="PANTHER" id="PTHR44051:SF20">
    <property type="entry name" value="GLUTATHIONE TRANSFERASE 1 (EUROFUNG)"/>
    <property type="match status" value="1"/>
</dbReference>
<dbReference type="PANTHER" id="PTHR44051">
    <property type="entry name" value="GLUTATHIONE S-TRANSFERASE-RELATED"/>
    <property type="match status" value="1"/>
</dbReference>
<dbReference type="GO" id="GO:0004364">
    <property type="term" value="F:glutathione transferase activity"/>
    <property type="evidence" value="ECO:0007669"/>
    <property type="project" value="UniProtKB-EC"/>
</dbReference>
<comment type="catalytic activity">
    <reaction evidence="4">
        <text>RX + glutathione = an S-substituted glutathione + a halide anion + H(+)</text>
        <dbReference type="Rhea" id="RHEA:16437"/>
        <dbReference type="ChEBI" id="CHEBI:15378"/>
        <dbReference type="ChEBI" id="CHEBI:16042"/>
        <dbReference type="ChEBI" id="CHEBI:17792"/>
        <dbReference type="ChEBI" id="CHEBI:57925"/>
        <dbReference type="ChEBI" id="CHEBI:90779"/>
        <dbReference type="EC" id="2.5.1.18"/>
    </reaction>
</comment>
<dbReference type="SUPFAM" id="SSF47616">
    <property type="entry name" value="GST C-terminal domain-like"/>
    <property type="match status" value="1"/>
</dbReference>
<dbReference type="AlphaFoldDB" id="A0A8G0LJV5"/>
<dbReference type="InterPro" id="IPR036282">
    <property type="entry name" value="Glutathione-S-Trfase_C_sf"/>
</dbReference>
<feature type="domain" description="GST C-terminal" evidence="6">
    <location>
        <begin position="116"/>
        <end position="247"/>
    </location>
</feature>
<evidence type="ECO:0000256" key="2">
    <source>
        <dbReference type="ARBA" id="ARBA00012452"/>
    </source>
</evidence>
<dbReference type="SFLD" id="SFLDS00019">
    <property type="entry name" value="Glutathione_Transferase_(cytos"/>
    <property type="match status" value="1"/>
</dbReference>
<dbReference type="EMBL" id="CP075868">
    <property type="protein sequence ID" value="QYT03377.1"/>
    <property type="molecule type" value="Genomic_DNA"/>
</dbReference>
<evidence type="ECO:0000256" key="1">
    <source>
        <dbReference type="ARBA" id="ARBA00007409"/>
    </source>
</evidence>
<organism evidence="7 8">
    <name type="scientific">Trichoderma simmonsii</name>
    <dbReference type="NCBI Taxonomy" id="1491479"/>
    <lineage>
        <taxon>Eukaryota</taxon>
        <taxon>Fungi</taxon>
        <taxon>Dikarya</taxon>
        <taxon>Ascomycota</taxon>
        <taxon>Pezizomycotina</taxon>
        <taxon>Sordariomycetes</taxon>
        <taxon>Hypocreomycetidae</taxon>
        <taxon>Hypocreales</taxon>
        <taxon>Hypocreaceae</taxon>
        <taxon>Trichoderma</taxon>
    </lineage>
</organism>
<evidence type="ECO:0000259" key="5">
    <source>
        <dbReference type="PROSITE" id="PS50404"/>
    </source>
</evidence>
<dbReference type="PROSITE" id="PS50405">
    <property type="entry name" value="GST_CTER"/>
    <property type="match status" value="1"/>
</dbReference>
<dbReference type="InterPro" id="IPR004046">
    <property type="entry name" value="GST_C"/>
</dbReference>
<sequence length="254" mass="28446">MDSMQQDLSVRPTAIPEDKLVLYVKKASPTSTANSVKPLILIEALEIPHGIHLIESTSKETWFHAVNPYKMVPAMEDTEVDPVSGEARRMNIFDSSACLVYLAEKYDLEGLYRGKNLHEKTVIMNWLMSYTAGLGATGKIWLLMKMPKDVDIGESLSVLLKYIRTEYNFLETRLKEPGQIFVALPDRVTIADFAILPLANEAIAKSAELDFNEWPHLKAWSERVSALPAVAKAIHRVTRFGLSESELAALDNTN</sequence>
<keyword evidence="8" id="KW-1185">Reference proteome</keyword>
<keyword evidence="3" id="KW-0808">Transferase</keyword>
<dbReference type="Proteomes" id="UP000826661">
    <property type="component" value="Chromosome V"/>
</dbReference>